<dbReference type="EMBL" id="NFZW01000053">
    <property type="protein sequence ID" value="RFA31524.1"/>
    <property type="molecule type" value="Genomic_DNA"/>
</dbReference>
<proteinExistence type="predicted"/>
<gene>
    <name evidence="2" type="ORF">CAL65_22440</name>
</gene>
<keyword evidence="1" id="KW-0472">Membrane</keyword>
<accession>A0A3E0WF01</accession>
<name>A0A3E0WF01_9GAMM</name>
<keyword evidence="1" id="KW-0812">Transmembrane</keyword>
<comment type="caution">
    <text evidence="2">The sequence shown here is derived from an EMBL/GenBank/DDBJ whole genome shotgun (WGS) entry which is preliminary data.</text>
</comment>
<evidence type="ECO:0000313" key="3">
    <source>
        <dbReference type="Proteomes" id="UP000256763"/>
    </source>
</evidence>
<evidence type="ECO:0000256" key="1">
    <source>
        <dbReference type="SAM" id="Phobius"/>
    </source>
</evidence>
<keyword evidence="1" id="KW-1133">Transmembrane helix</keyword>
<organism evidence="2 3">
    <name type="scientific">Alkalilimnicola ehrlichii</name>
    <dbReference type="NCBI Taxonomy" id="351052"/>
    <lineage>
        <taxon>Bacteria</taxon>
        <taxon>Pseudomonadati</taxon>
        <taxon>Pseudomonadota</taxon>
        <taxon>Gammaproteobacteria</taxon>
        <taxon>Chromatiales</taxon>
        <taxon>Ectothiorhodospiraceae</taxon>
        <taxon>Alkalilimnicola</taxon>
    </lineage>
</organism>
<dbReference type="Proteomes" id="UP000256763">
    <property type="component" value="Unassembled WGS sequence"/>
</dbReference>
<protein>
    <submittedName>
        <fullName evidence="2">Uncharacterized protein</fullName>
    </submittedName>
</protein>
<feature type="transmembrane region" description="Helical" evidence="1">
    <location>
        <begin position="45"/>
        <end position="69"/>
    </location>
</feature>
<reference evidence="3" key="1">
    <citation type="submission" date="2017-05" db="EMBL/GenBank/DDBJ databases">
        <authorList>
            <person name="Sharma S."/>
            <person name="Sidhu C."/>
            <person name="Pinnaka A.K."/>
        </authorList>
    </citation>
    <scope>NUCLEOTIDE SEQUENCE [LARGE SCALE GENOMIC DNA]</scope>
    <source>
        <strain evidence="3">AK93</strain>
    </source>
</reference>
<sequence length="79" mass="8451">MLRRLKKLGLHGPLPRDAALIYSGAPWYGHINAERAVLVQPMGHALVYSVLSGLGFVIALCFGGSAAGFCISTEQTAYF</sequence>
<evidence type="ECO:0000313" key="2">
    <source>
        <dbReference type="EMBL" id="RFA31524.1"/>
    </source>
</evidence>
<dbReference type="RefSeq" id="WP_116348622.1">
    <property type="nucleotide sequence ID" value="NZ_NFZW01000053.1"/>
</dbReference>
<keyword evidence="3" id="KW-1185">Reference proteome</keyword>
<dbReference type="AlphaFoldDB" id="A0A3E0WF01"/>